<dbReference type="AlphaFoldDB" id="A0A0M7BFJ7"/>
<comment type="similarity">
    <text evidence="3 7">Belongs to the NAD(P)-dependent epimerase/dehydratase family. dTDP-glucose dehydratase subfamily.</text>
</comment>
<dbReference type="GO" id="GO:0009225">
    <property type="term" value="P:nucleotide-sugar metabolic process"/>
    <property type="evidence" value="ECO:0007669"/>
    <property type="project" value="InterPro"/>
</dbReference>
<evidence type="ECO:0000256" key="8">
    <source>
        <dbReference type="SAM" id="MobiDB-lite"/>
    </source>
</evidence>
<dbReference type="InterPro" id="IPR036291">
    <property type="entry name" value="NAD(P)-bd_dom_sf"/>
</dbReference>
<dbReference type="InterPro" id="IPR016040">
    <property type="entry name" value="NAD(P)-bd_dom"/>
</dbReference>
<name>A0A0M7BFJ7_9RHOB</name>
<feature type="region of interest" description="Disordered" evidence="8">
    <location>
        <begin position="272"/>
        <end position="318"/>
    </location>
</feature>
<dbReference type="NCBIfam" id="TIGR01181">
    <property type="entry name" value="dTDP_gluc_dehyt"/>
    <property type="match status" value="1"/>
</dbReference>
<dbReference type="PROSITE" id="PS00061">
    <property type="entry name" value="ADH_SHORT"/>
    <property type="match status" value="1"/>
</dbReference>
<dbReference type="CDD" id="cd05246">
    <property type="entry name" value="dTDP_GD_SDR_e"/>
    <property type="match status" value="1"/>
</dbReference>
<evidence type="ECO:0000256" key="1">
    <source>
        <dbReference type="ARBA" id="ARBA00001539"/>
    </source>
</evidence>
<dbReference type="InterPro" id="IPR020904">
    <property type="entry name" value="Sc_DH/Rdtase_CS"/>
</dbReference>
<dbReference type="STRING" id="313367.JSE7799_03359"/>
<accession>A0A0M7BFJ7</accession>
<dbReference type="Gene3D" id="3.90.25.10">
    <property type="entry name" value="UDP-galactose 4-epimerase, domain 1"/>
    <property type="match status" value="1"/>
</dbReference>
<evidence type="ECO:0000256" key="4">
    <source>
        <dbReference type="ARBA" id="ARBA00011990"/>
    </source>
</evidence>
<organism evidence="10 11">
    <name type="scientific">Jannaschia seosinensis</name>
    <dbReference type="NCBI Taxonomy" id="313367"/>
    <lineage>
        <taxon>Bacteria</taxon>
        <taxon>Pseudomonadati</taxon>
        <taxon>Pseudomonadota</taxon>
        <taxon>Alphaproteobacteria</taxon>
        <taxon>Rhodobacterales</taxon>
        <taxon>Roseobacteraceae</taxon>
        <taxon>Jannaschia</taxon>
    </lineage>
</organism>
<dbReference type="PANTHER" id="PTHR43000">
    <property type="entry name" value="DTDP-D-GLUCOSE 4,6-DEHYDRATASE-RELATED"/>
    <property type="match status" value="1"/>
</dbReference>
<dbReference type="SUPFAM" id="SSF51735">
    <property type="entry name" value="NAD(P)-binding Rossmann-fold domains"/>
    <property type="match status" value="1"/>
</dbReference>
<gene>
    <name evidence="10" type="primary">rffG_2</name>
    <name evidence="10" type="ORF">JSE7799_03359</name>
</gene>
<keyword evidence="5" id="KW-0520">NAD</keyword>
<feature type="compositionally biased region" description="Basic residues" evidence="8">
    <location>
        <begin position="358"/>
        <end position="383"/>
    </location>
</feature>
<evidence type="ECO:0000256" key="5">
    <source>
        <dbReference type="ARBA" id="ARBA00023027"/>
    </source>
</evidence>
<proteinExistence type="inferred from homology"/>
<protein>
    <recommendedName>
        <fullName evidence="4 7">dTDP-glucose 4,6-dehydratase</fullName>
        <ecNumber evidence="4 7">4.2.1.46</ecNumber>
    </recommendedName>
</protein>
<dbReference type="Proteomes" id="UP000049455">
    <property type="component" value="Unassembled WGS sequence"/>
</dbReference>
<dbReference type="EC" id="4.2.1.46" evidence="4 7"/>
<sequence length="400" mass="43041">MKLLVTGGAGFIGSAVVRLAVARGHRVVNLDALTYAACLENVAEAAESPLYAFEKADIRDAAALERIFAAHAPDAVMHLAAESHVDRSIDAPGDFIETNVTGTYTVLQAARRYWVQAGRSDGFRFHHISTDEVYGTLGATGLFTEETPYAPNSPYSASKAASDHLVRVWHETYGLPVVLFNCSNNYGPYQFPEKLIPVIILNAIAGRPLPIYGDGSNVRDWLYVEDHADALLTVLETGAPGWSYNIGGENERTNLELVKTICGILNELRPGAEGSPCRPDRLRRRPPRPRRALRNRPVADPPRAGLAPVGDGGGGAAAHGAVVSRQRALVAPAAGADRGRRAAGPGGVAWRFWSSARRGRLRPSWRGSGARRRSASAGRRRISPTRGPVPRSSAGPGRRR</sequence>
<evidence type="ECO:0000313" key="11">
    <source>
        <dbReference type="Proteomes" id="UP000049455"/>
    </source>
</evidence>
<dbReference type="EMBL" id="CYPR01000226">
    <property type="protein sequence ID" value="CUH40624.1"/>
    <property type="molecule type" value="Genomic_DNA"/>
</dbReference>
<comment type="cofactor">
    <cofactor evidence="2 7">
        <name>NAD(+)</name>
        <dbReference type="ChEBI" id="CHEBI:57540"/>
    </cofactor>
</comment>
<evidence type="ECO:0000313" key="10">
    <source>
        <dbReference type="EMBL" id="CUH40624.1"/>
    </source>
</evidence>
<evidence type="ECO:0000259" key="9">
    <source>
        <dbReference type="Pfam" id="PF16363"/>
    </source>
</evidence>
<evidence type="ECO:0000256" key="7">
    <source>
        <dbReference type="RuleBase" id="RU004473"/>
    </source>
</evidence>
<keyword evidence="11" id="KW-1185">Reference proteome</keyword>
<comment type="catalytic activity">
    <reaction evidence="1 7">
        <text>dTDP-alpha-D-glucose = dTDP-4-dehydro-6-deoxy-alpha-D-glucose + H2O</text>
        <dbReference type="Rhea" id="RHEA:17221"/>
        <dbReference type="ChEBI" id="CHEBI:15377"/>
        <dbReference type="ChEBI" id="CHEBI:57477"/>
        <dbReference type="ChEBI" id="CHEBI:57649"/>
        <dbReference type="EC" id="4.2.1.46"/>
    </reaction>
</comment>
<dbReference type="GO" id="GO:0008460">
    <property type="term" value="F:dTDP-glucose 4,6-dehydratase activity"/>
    <property type="evidence" value="ECO:0007669"/>
    <property type="project" value="UniProtKB-EC"/>
</dbReference>
<reference evidence="10 11" key="1">
    <citation type="submission" date="2015-09" db="EMBL/GenBank/DDBJ databases">
        <authorList>
            <person name="Jackson K.R."/>
            <person name="Lunt B.L."/>
            <person name="Fisher J.N.B."/>
            <person name="Gardner A.V."/>
            <person name="Bailey M.E."/>
            <person name="Deus L.M."/>
            <person name="Earl A.S."/>
            <person name="Gibby P.D."/>
            <person name="Hartmann K.A."/>
            <person name="Liu J.E."/>
            <person name="Manci A.M."/>
            <person name="Nielsen D.A."/>
            <person name="Solomon M.B."/>
            <person name="Breakwell D.P."/>
            <person name="Burnett S.H."/>
            <person name="Grose J.H."/>
        </authorList>
    </citation>
    <scope>NUCLEOTIDE SEQUENCE [LARGE SCALE GENOMIC DNA]</scope>
    <source>
        <strain evidence="10 11">CECT 7799</strain>
    </source>
</reference>
<evidence type="ECO:0000256" key="6">
    <source>
        <dbReference type="ARBA" id="ARBA00023239"/>
    </source>
</evidence>
<evidence type="ECO:0000256" key="2">
    <source>
        <dbReference type="ARBA" id="ARBA00001911"/>
    </source>
</evidence>
<keyword evidence="6 7" id="KW-0456">Lyase</keyword>
<evidence type="ECO:0000256" key="3">
    <source>
        <dbReference type="ARBA" id="ARBA00008178"/>
    </source>
</evidence>
<feature type="compositionally biased region" description="Basic residues" evidence="8">
    <location>
        <begin position="281"/>
        <end position="294"/>
    </location>
</feature>
<dbReference type="InterPro" id="IPR005888">
    <property type="entry name" value="dTDP_Gluc_deHydtase"/>
</dbReference>
<feature type="region of interest" description="Disordered" evidence="8">
    <location>
        <begin position="358"/>
        <end position="400"/>
    </location>
</feature>
<dbReference type="Pfam" id="PF16363">
    <property type="entry name" value="GDP_Man_Dehyd"/>
    <property type="match status" value="1"/>
</dbReference>
<dbReference type="Gene3D" id="3.40.50.720">
    <property type="entry name" value="NAD(P)-binding Rossmann-like Domain"/>
    <property type="match status" value="1"/>
</dbReference>
<feature type="domain" description="NAD(P)-binding" evidence="9">
    <location>
        <begin position="4"/>
        <end position="264"/>
    </location>
</feature>